<keyword evidence="2" id="KW-1185">Reference proteome</keyword>
<dbReference type="Proteomes" id="UP000735302">
    <property type="component" value="Unassembled WGS sequence"/>
</dbReference>
<protein>
    <submittedName>
        <fullName evidence="1">Uncharacterized protein</fullName>
    </submittedName>
</protein>
<organism evidence="1 2">
    <name type="scientific">Plakobranchus ocellatus</name>
    <dbReference type="NCBI Taxonomy" id="259542"/>
    <lineage>
        <taxon>Eukaryota</taxon>
        <taxon>Metazoa</taxon>
        <taxon>Spiralia</taxon>
        <taxon>Lophotrochozoa</taxon>
        <taxon>Mollusca</taxon>
        <taxon>Gastropoda</taxon>
        <taxon>Heterobranchia</taxon>
        <taxon>Euthyneura</taxon>
        <taxon>Panpulmonata</taxon>
        <taxon>Sacoglossa</taxon>
        <taxon>Placobranchoidea</taxon>
        <taxon>Plakobranchidae</taxon>
        <taxon>Plakobranchus</taxon>
    </lineage>
</organism>
<name>A0AAV3Y010_9GAST</name>
<sequence length="147" mass="16622">MFSRACDLDTGDSSIGMKAACAYTAARNFACICADASTSLLPVVTWNCAAIVKTTVAITAAKNRLQPFEQARLGTDIPFAITNAGLQQRIAYQCLKFIKKHKRLKSMASIFVIPEQCLYHYIIVWKRNEIKFHESWNKINRRLLKFS</sequence>
<reference evidence="1 2" key="1">
    <citation type="journal article" date="2021" name="Elife">
        <title>Chloroplast acquisition without the gene transfer in kleptoplastic sea slugs, Plakobranchus ocellatus.</title>
        <authorList>
            <person name="Maeda T."/>
            <person name="Takahashi S."/>
            <person name="Yoshida T."/>
            <person name="Shimamura S."/>
            <person name="Takaki Y."/>
            <person name="Nagai Y."/>
            <person name="Toyoda A."/>
            <person name="Suzuki Y."/>
            <person name="Arimoto A."/>
            <person name="Ishii H."/>
            <person name="Satoh N."/>
            <person name="Nishiyama T."/>
            <person name="Hasebe M."/>
            <person name="Maruyama T."/>
            <person name="Minagawa J."/>
            <person name="Obokata J."/>
            <person name="Shigenobu S."/>
        </authorList>
    </citation>
    <scope>NUCLEOTIDE SEQUENCE [LARGE SCALE GENOMIC DNA]</scope>
</reference>
<dbReference type="EMBL" id="BLXT01000281">
    <property type="protein sequence ID" value="GFN75640.1"/>
    <property type="molecule type" value="Genomic_DNA"/>
</dbReference>
<gene>
    <name evidence="1" type="ORF">PoB_000214600</name>
</gene>
<evidence type="ECO:0000313" key="2">
    <source>
        <dbReference type="Proteomes" id="UP000735302"/>
    </source>
</evidence>
<dbReference type="AlphaFoldDB" id="A0AAV3Y010"/>
<evidence type="ECO:0000313" key="1">
    <source>
        <dbReference type="EMBL" id="GFN75640.1"/>
    </source>
</evidence>
<proteinExistence type="predicted"/>
<accession>A0AAV3Y010</accession>
<comment type="caution">
    <text evidence="1">The sequence shown here is derived from an EMBL/GenBank/DDBJ whole genome shotgun (WGS) entry which is preliminary data.</text>
</comment>